<dbReference type="RefSeq" id="XP_034232041.1">
    <property type="nucleotide sequence ID" value="XM_034376150.1"/>
</dbReference>
<dbReference type="Proteomes" id="UP000515158">
    <property type="component" value="Unplaced"/>
</dbReference>
<proteinExistence type="predicted"/>
<dbReference type="OrthoDB" id="6600897at2759"/>
<feature type="region of interest" description="Disordered" evidence="1">
    <location>
        <begin position="227"/>
        <end position="258"/>
    </location>
</feature>
<gene>
    <name evidence="4" type="primary">LOC117640003</name>
</gene>
<evidence type="ECO:0000256" key="2">
    <source>
        <dbReference type="SAM" id="Phobius"/>
    </source>
</evidence>
<keyword evidence="2" id="KW-1133">Transmembrane helix</keyword>
<feature type="transmembrane region" description="Helical" evidence="2">
    <location>
        <begin position="91"/>
        <end position="110"/>
    </location>
</feature>
<keyword evidence="2" id="KW-0472">Membrane</keyword>
<dbReference type="GeneID" id="117640003"/>
<name>A0A6P8Y7K9_THRPL</name>
<feature type="transmembrane region" description="Helical" evidence="2">
    <location>
        <begin position="12"/>
        <end position="31"/>
    </location>
</feature>
<evidence type="ECO:0000313" key="4">
    <source>
        <dbReference type="RefSeq" id="XP_034232041.1"/>
    </source>
</evidence>
<dbReference type="InParanoid" id="A0A6P8Y7K9"/>
<keyword evidence="2" id="KW-0812">Transmembrane</keyword>
<accession>A0A6P8Y7K9</accession>
<dbReference type="KEGG" id="tpal:117640003"/>
<keyword evidence="3" id="KW-1185">Reference proteome</keyword>
<evidence type="ECO:0000256" key="1">
    <source>
        <dbReference type="SAM" id="MobiDB-lite"/>
    </source>
</evidence>
<evidence type="ECO:0000313" key="3">
    <source>
        <dbReference type="Proteomes" id="UP000515158"/>
    </source>
</evidence>
<dbReference type="AlphaFoldDB" id="A0A6P8Y7K9"/>
<feature type="transmembrane region" description="Helical" evidence="2">
    <location>
        <begin position="196"/>
        <end position="220"/>
    </location>
</feature>
<reference evidence="4" key="1">
    <citation type="submission" date="2025-08" db="UniProtKB">
        <authorList>
            <consortium name="RefSeq"/>
        </authorList>
    </citation>
    <scope>IDENTIFICATION</scope>
    <source>
        <tissue evidence="4">Total insect</tissue>
    </source>
</reference>
<protein>
    <submittedName>
        <fullName evidence="4">Uncharacterized protein LOC117640003</fullName>
    </submittedName>
</protein>
<sequence length="258" mass="28492">MPLCCVDIAVGARMVAVLGVVTSTVVVAQLASELARGTGDGGVAVLLGLSLDELDSKQRHSLHRDHHDHHGPFKDGVDAEPQPFDPFVRDVLAGFLAFAALYWTASVLLARTTIKTLRWGALPWLLLQALSVASQIARVVVQVAQYGQFVSDAKHPLRYVHPMAPHPYHKAEDLHAWEEHARQHEQQRDEDAERAALVHIAVTAIYLLVNAYTWLVVLVAHRRWSSSEKPQHRHAGPGDEGYCLSTLASKEPLRSDEV</sequence>
<organism evidence="4">
    <name type="scientific">Thrips palmi</name>
    <name type="common">Melon thrips</name>
    <dbReference type="NCBI Taxonomy" id="161013"/>
    <lineage>
        <taxon>Eukaryota</taxon>
        <taxon>Metazoa</taxon>
        <taxon>Ecdysozoa</taxon>
        <taxon>Arthropoda</taxon>
        <taxon>Hexapoda</taxon>
        <taxon>Insecta</taxon>
        <taxon>Pterygota</taxon>
        <taxon>Neoptera</taxon>
        <taxon>Paraneoptera</taxon>
        <taxon>Thysanoptera</taxon>
        <taxon>Terebrantia</taxon>
        <taxon>Thripoidea</taxon>
        <taxon>Thripidae</taxon>
        <taxon>Thrips</taxon>
    </lineage>
</organism>